<comment type="caution">
    <text evidence="2">The sequence shown here is derived from an EMBL/GenBank/DDBJ whole genome shotgun (WGS) entry which is preliminary data.</text>
</comment>
<dbReference type="RefSeq" id="WP_327788348.1">
    <property type="nucleotide sequence ID" value="NZ_JARGEQ010000051.1"/>
</dbReference>
<dbReference type="EMBL" id="JARGEQ010000051">
    <property type="protein sequence ID" value="MDF1585930.1"/>
    <property type="molecule type" value="Genomic_DNA"/>
</dbReference>
<keyword evidence="3" id="KW-1185">Reference proteome</keyword>
<dbReference type="Pfam" id="PF02129">
    <property type="entry name" value="Peptidase_S15"/>
    <property type="match status" value="1"/>
</dbReference>
<dbReference type="SUPFAM" id="SSF53474">
    <property type="entry name" value="alpha/beta-Hydrolases"/>
    <property type="match status" value="1"/>
</dbReference>
<dbReference type="PANTHER" id="PTHR42103">
    <property type="entry name" value="ALPHA/BETA-HYDROLASES SUPERFAMILY PROTEIN"/>
    <property type="match status" value="1"/>
</dbReference>
<dbReference type="Proteomes" id="UP001301140">
    <property type="component" value="Unassembled WGS sequence"/>
</dbReference>
<dbReference type="PANTHER" id="PTHR42103:SF2">
    <property type="entry name" value="AB HYDROLASE-1 DOMAIN-CONTAINING PROTEIN"/>
    <property type="match status" value="1"/>
</dbReference>
<sequence length="220" mass="24459">MPEVIFNGSDGRLEGRYVHGQGPNPPLAMVLHPHPQHGATMNHRIVYAMFHMFVRRGFSVLRFNFRGVGRSQGVFDHGQGELRDAASALDWMQTHNPNSSGCWVSGVGFGAWIAMQLLMRRPEIQGFMCASLPANMYDFSFLAPCPSSGLIVHGELDTVTPTESVVKLVNKLSQQRGIVIDYNAIDGADHHFAAQLQELEEICEAYLDKRLKPAEMAIPR</sequence>
<gene>
    <name evidence="2" type="ORF">PZ740_05975</name>
</gene>
<keyword evidence="2" id="KW-0378">Hydrolase</keyword>
<reference evidence="2 3" key="1">
    <citation type="submission" date="2023-03" db="EMBL/GenBank/DDBJ databases">
        <title>YIM 152171 draft genome.</title>
        <authorList>
            <person name="Yang Z."/>
        </authorList>
    </citation>
    <scope>NUCLEOTIDE SEQUENCE [LARGE SCALE GENOMIC DNA]</scope>
    <source>
        <strain evidence="2 3">YIM 152171</strain>
    </source>
</reference>
<accession>A0AAP3XQX7</accession>
<feature type="domain" description="Xaa-Pro dipeptidyl-peptidase-like" evidence="1">
    <location>
        <begin position="31"/>
        <end position="138"/>
    </location>
</feature>
<name>A0AAP3XQX7_9PROT</name>
<evidence type="ECO:0000313" key="3">
    <source>
        <dbReference type="Proteomes" id="UP001301140"/>
    </source>
</evidence>
<protein>
    <submittedName>
        <fullName evidence="2">Alpha/beta hydrolase</fullName>
    </submittedName>
</protein>
<organism evidence="2 3">
    <name type="scientific">Marinimicrococcus flavescens</name>
    <dbReference type="NCBI Taxonomy" id="3031815"/>
    <lineage>
        <taxon>Bacteria</taxon>
        <taxon>Pseudomonadati</taxon>
        <taxon>Pseudomonadota</taxon>
        <taxon>Alphaproteobacteria</taxon>
        <taxon>Geminicoccales</taxon>
        <taxon>Geminicoccaceae</taxon>
        <taxon>Marinimicrococcus</taxon>
    </lineage>
</organism>
<proteinExistence type="predicted"/>
<dbReference type="GO" id="GO:0016787">
    <property type="term" value="F:hydrolase activity"/>
    <property type="evidence" value="ECO:0007669"/>
    <property type="project" value="UniProtKB-KW"/>
</dbReference>
<evidence type="ECO:0000313" key="2">
    <source>
        <dbReference type="EMBL" id="MDF1585930.1"/>
    </source>
</evidence>
<evidence type="ECO:0000259" key="1">
    <source>
        <dbReference type="Pfam" id="PF02129"/>
    </source>
</evidence>
<dbReference type="InterPro" id="IPR000383">
    <property type="entry name" value="Xaa-Pro-like_dom"/>
</dbReference>
<dbReference type="InterPro" id="IPR029058">
    <property type="entry name" value="AB_hydrolase_fold"/>
</dbReference>
<dbReference type="AlphaFoldDB" id="A0AAP3XQX7"/>
<dbReference type="Gene3D" id="3.40.50.1820">
    <property type="entry name" value="alpha/beta hydrolase"/>
    <property type="match status" value="1"/>
</dbReference>